<keyword evidence="6" id="KW-0175">Coiled coil</keyword>
<dbReference type="Pfam" id="PF23598">
    <property type="entry name" value="LRR_14"/>
    <property type="match status" value="1"/>
</dbReference>
<evidence type="ECO:0000256" key="1">
    <source>
        <dbReference type="ARBA" id="ARBA00008894"/>
    </source>
</evidence>
<proteinExistence type="inferred from homology"/>
<dbReference type="GO" id="GO:0009626">
    <property type="term" value="P:plant-type hypersensitive response"/>
    <property type="evidence" value="ECO:0007669"/>
    <property type="project" value="UniProtKB-ARBA"/>
</dbReference>
<dbReference type="Gene3D" id="3.40.50.300">
    <property type="entry name" value="P-loop containing nucleotide triphosphate hydrolases"/>
    <property type="match status" value="1"/>
</dbReference>
<dbReference type="Proteomes" id="UP001497457">
    <property type="component" value="Chromosome 22rd"/>
</dbReference>
<dbReference type="Gene3D" id="1.10.10.10">
    <property type="entry name" value="Winged helix-like DNA-binding domain superfamily/Winged helix DNA-binding domain"/>
    <property type="match status" value="1"/>
</dbReference>
<evidence type="ECO:0000313" key="9">
    <source>
        <dbReference type="Proteomes" id="UP001497457"/>
    </source>
</evidence>
<evidence type="ECO:0000256" key="6">
    <source>
        <dbReference type="ARBA" id="ARBA00023054"/>
    </source>
</evidence>
<dbReference type="InterPro" id="IPR032675">
    <property type="entry name" value="LRR_dom_sf"/>
</dbReference>
<dbReference type="InterPro" id="IPR038005">
    <property type="entry name" value="RX-like_CC"/>
</dbReference>
<dbReference type="GO" id="GO:0002758">
    <property type="term" value="P:innate immune response-activating signaling pathway"/>
    <property type="evidence" value="ECO:0007669"/>
    <property type="project" value="UniProtKB-ARBA"/>
</dbReference>
<name>A0ABC9AQW7_9POAL</name>
<protein>
    <recommendedName>
        <fullName evidence="7">AAA+ ATPase domain-containing protein</fullName>
    </recommendedName>
</protein>
<dbReference type="Pfam" id="PF23559">
    <property type="entry name" value="WHD_DRP"/>
    <property type="match status" value="1"/>
</dbReference>
<dbReference type="FunFam" id="1.10.10.10:FF:000322">
    <property type="entry name" value="Probable disease resistance protein At1g63360"/>
    <property type="match status" value="1"/>
</dbReference>
<dbReference type="SUPFAM" id="SSF52058">
    <property type="entry name" value="L domain-like"/>
    <property type="match status" value="1"/>
</dbReference>
<evidence type="ECO:0000256" key="4">
    <source>
        <dbReference type="ARBA" id="ARBA00022741"/>
    </source>
</evidence>
<dbReference type="InterPro" id="IPR036388">
    <property type="entry name" value="WH-like_DNA-bd_sf"/>
</dbReference>
<dbReference type="AlphaFoldDB" id="A0ABC9AQW7"/>
<dbReference type="Pfam" id="PF00931">
    <property type="entry name" value="NB-ARC"/>
    <property type="match status" value="1"/>
</dbReference>
<dbReference type="Pfam" id="PF18052">
    <property type="entry name" value="Rx_N"/>
    <property type="match status" value="1"/>
</dbReference>
<sequence length="1121" mass="126767">MEVVTGATGSLLPKLGELLQEEYDLQLNVKKDVETLQRELTFMRAALRKVAGVPHEQQDEQVKAWASNVKELSYDMVDTIDTFKVRVEGNKTVEQDNPAIKSLKIIKRVAARRKLADEIKNMKCLTKELSDLRTRYFLDMAVTKHVQLMNGPRVPEPWWSLTSYGIPSNIIYHLWRLPRQIPSWVADLMEKTQMFGMWYRRYGVADILEKAQMFGTWYRRYGVYNLKRKSSGSSSKEWKMVWNQEANRHIIGLKEPVGVLDKDTKRLEKWVTETRTNTKPSVLYIVGPQGVGKTTLATALYRKFGDRFEHRAIVTMSEDSKDEVVFRNILDQVKRIPKHDNETQDNNNASAVPVGGTGISWFHRKTWTEGGRSSHREAMSPSMVCSPSLLQNALLDDLKEHVSGHSCLIVVDNVWSSKKTLEGIRSSLPIDKGCRIIVTTRFPAVAASMAKEQGDVIHELTFLDNIKSKELFMDALSESRIGSKNGEPKWIRNIPAGLLEMCGGQPLAIIMMAGYVSSNPDKFVDGWRQICSELAPDSVTQASVPRLLSHCYNDMPAEIKTCSLYLSMYPKGYSIKRKNLIRRWIAEGFVSEKMGQSAEDVAETYFTDLIMWKIIKPTEFSSPVPQILWALGLRARYTVLYILGKFMGPQPDGPLAIAQADPPSKTGLEFSSSGNVRSCKTYETILDYIVSKAFEENFATVINSTYLFMPPASSKVRRLFLQNGDPGHENESFRIRLENETKKINLSHVRSLTISGSMLKLLFHSSNFPIMQVLDLEGCRDFKNTEDICKMLLLKYLNLRGTGVKLIHKKIEKLKNLETLDIRDTNVTKLPETICQLDGLLRLLGGNKRTRRGLQLPKDVNKMKALCILSGIEITTENSQNAVENLQHLTSLRKLAIYKLQAEKADKLLHSIKSLCYNSLRTLVVHDDTLQFLQTLDDLTPSPKFSGLQLYGMLVKLPRWITGLVALTKLTLPITALREDALKNLSHLGGLFSLSFSFIAANKDLEFPSENHDAQTAAILEANKAYSDGEIIVPSGGFQNLKLLRFSASMVPVLNFVQNTMPKLERIDLCFSILEGIYGIENLNMLEEVHIRVHKEADNFTNSVVEDIRAAVSGRVIVDRY</sequence>
<comment type="similarity">
    <text evidence="1">Belongs to the disease resistance NB-LRR family.</text>
</comment>
<keyword evidence="3" id="KW-0677">Repeat</keyword>
<dbReference type="PANTHER" id="PTHR23155:SF947">
    <property type="entry name" value="DISEASE RESISTANCE PROTEIN RPP13"/>
    <property type="match status" value="1"/>
</dbReference>
<keyword evidence="4" id="KW-0547">Nucleotide-binding</keyword>
<dbReference type="GO" id="GO:0042742">
    <property type="term" value="P:defense response to bacterium"/>
    <property type="evidence" value="ECO:0007669"/>
    <property type="project" value="UniProtKB-ARBA"/>
</dbReference>
<dbReference type="PANTHER" id="PTHR23155">
    <property type="entry name" value="DISEASE RESISTANCE PROTEIN RP"/>
    <property type="match status" value="1"/>
</dbReference>
<evidence type="ECO:0000256" key="5">
    <source>
        <dbReference type="ARBA" id="ARBA00022821"/>
    </source>
</evidence>
<evidence type="ECO:0000259" key="7">
    <source>
        <dbReference type="SMART" id="SM00382"/>
    </source>
</evidence>
<dbReference type="SMART" id="SM00382">
    <property type="entry name" value="AAA"/>
    <property type="match status" value="1"/>
</dbReference>
<accession>A0ABC9AQW7</accession>
<dbReference type="Gene3D" id="1.20.5.4130">
    <property type="match status" value="1"/>
</dbReference>
<dbReference type="SUPFAM" id="SSF52540">
    <property type="entry name" value="P-loop containing nucleoside triphosphate hydrolases"/>
    <property type="match status" value="1"/>
</dbReference>
<dbReference type="GO" id="GO:0000166">
    <property type="term" value="F:nucleotide binding"/>
    <property type="evidence" value="ECO:0007669"/>
    <property type="project" value="UniProtKB-KW"/>
</dbReference>
<evidence type="ECO:0000256" key="3">
    <source>
        <dbReference type="ARBA" id="ARBA00022737"/>
    </source>
</evidence>
<keyword evidence="2" id="KW-0433">Leucine-rich repeat</keyword>
<dbReference type="EMBL" id="OZ075132">
    <property type="protein sequence ID" value="CAL4985221.1"/>
    <property type="molecule type" value="Genomic_DNA"/>
</dbReference>
<dbReference type="InterPro" id="IPR027417">
    <property type="entry name" value="P-loop_NTPase"/>
</dbReference>
<dbReference type="InterPro" id="IPR041118">
    <property type="entry name" value="Rx_N"/>
</dbReference>
<keyword evidence="5" id="KW-0611">Plant defense</keyword>
<evidence type="ECO:0000313" key="8">
    <source>
        <dbReference type="EMBL" id="CAL4985221.1"/>
    </source>
</evidence>
<gene>
    <name evidence="8" type="ORF">URODEC1_LOCUS57855</name>
</gene>
<dbReference type="InterPro" id="IPR055414">
    <property type="entry name" value="LRR_R13L4/SHOC2-like"/>
</dbReference>
<dbReference type="InterPro" id="IPR003593">
    <property type="entry name" value="AAA+_ATPase"/>
</dbReference>
<organism evidence="8 9">
    <name type="scientific">Urochloa decumbens</name>
    <dbReference type="NCBI Taxonomy" id="240449"/>
    <lineage>
        <taxon>Eukaryota</taxon>
        <taxon>Viridiplantae</taxon>
        <taxon>Streptophyta</taxon>
        <taxon>Embryophyta</taxon>
        <taxon>Tracheophyta</taxon>
        <taxon>Spermatophyta</taxon>
        <taxon>Magnoliopsida</taxon>
        <taxon>Liliopsida</taxon>
        <taxon>Poales</taxon>
        <taxon>Poaceae</taxon>
        <taxon>PACMAD clade</taxon>
        <taxon>Panicoideae</taxon>
        <taxon>Panicodae</taxon>
        <taxon>Paniceae</taxon>
        <taxon>Melinidinae</taxon>
        <taxon>Urochloa</taxon>
    </lineage>
</organism>
<dbReference type="CDD" id="cd14798">
    <property type="entry name" value="RX-CC_like"/>
    <property type="match status" value="1"/>
</dbReference>
<dbReference type="InterPro" id="IPR058922">
    <property type="entry name" value="WHD_DRP"/>
</dbReference>
<dbReference type="InterPro" id="IPR002182">
    <property type="entry name" value="NB-ARC"/>
</dbReference>
<feature type="domain" description="AAA+ ATPase" evidence="7">
    <location>
        <begin position="279"/>
        <end position="477"/>
    </location>
</feature>
<evidence type="ECO:0000256" key="2">
    <source>
        <dbReference type="ARBA" id="ARBA00022614"/>
    </source>
</evidence>
<reference evidence="8" key="1">
    <citation type="submission" date="2024-10" db="EMBL/GenBank/DDBJ databases">
        <authorList>
            <person name="Ryan C."/>
        </authorList>
    </citation>
    <scope>NUCLEOTIDE SEQUENCE [LARGE SCALE GENOMIC DNA]</scope>
</reference>
<dbReference type="InterPro" id="IPR044974">
    <property type="entry name" value="Disease_R_plants"/>
</dbReference>
<keyword evidence="9" id="KW-1185">Reference proteome</keyword>
<dbReference type="PRINTS" id="PR00364">
    <property type="entry name" value="DISEASERSIST"/>
</dbReference>
<dbReference type="Gene3D" id="3.80.10.10">
    <property type="entry name" value="Ribonuclease Inhibitor"/>
    <property type="match status" value="1"/>
</dbReference>